<sequence>MNLKKVKERMDFSFAHAMENVEKKAKKQYNKVVGKGKKKREDGDESEWDESRDQSRMSPVFVPTSIDESARTNELQRRNEELERRNEAMRKEMVEMRRKMERMEYEKMEGERRYRRILIMMGRM</sequence>
<dbReference type="Proteomes" id="UP000005239">
    <property type="component" value="Unassembled WGS sequence"/>
</dbReference>
<feature type="compositionally biased region" description="Basic residues" evidence="1">
    <location>
        <begin position="25"/>
        <end position="38"/>
    </location>
</feature>
<name>A0A2A6BJ35_PRIPA</name>
<organism evidence="2 3">
    <name type="scientific">Pristionchus pacificus</name>
    <name type="common">Parasitic nematode worm</name>
    <dbReference type="NCBI Taxonomy" id="54126"/>
    <lineage>
        <taxon>Eukaryota</taxon>
        <taxon>Metazoa</taxon>
        <taxon>Ecdysozoa</taxon>
        <taxon>Nematoda</taxon>
        <taxon>Chromadorea</taxon>
        <taxon>Rhabditida</taxon>
        <taxon>Rhabditina</taxon>
        <taxon>Diplogasteromorpha</taxon>
        <taxon>Diplogasteroidea</taxon>
        <taxon>Neodiplogasteridae</taxon>
        <taxon>Pristionchus</taxon>
    </lineage>
</organism>
<gene>
    <name evidence="2" type="primary">WBGene00109358</name>
</gene>
<dbReference type="EnsemblMetazoa" id="PPA19804.1">
    <property type="protein sequence ID" value="PPA19804.1"/>
    <property type="gene ID" value="WBGene00109358"/>
</dbReference>
<keyword evidence="3" id="KW-1185">Reference proteome</keyword>
<evidence type="ECO:0000313" key="2">
    <source>
        <dbReference type="EnsemblMetazoa" id="PPA19804.1"/>
    </source>
</evidence>
<proteinExistence type="predicted"/>
<evidence type="ECO:0000313" key="3">
    <source>
        <dbReference type="Proteomes" id="UP000005239"/>
    </source>
</evidence>
<feature type="region of interest" description="Disordered" evidence="1">
    <location>
        <begin position="25"/>
        <end position="88"/>
    </location>
</feature>
<evidence type="ECO:0000256" key="1">
    <source>
        <dbReference type="SAM" id="MobiDB-lite"/>
    </source>
</evidence>
<reference evidence="3" key="1">
    <citation type="journal article" date="2008" name="Nat. Genet.">
        <title>The Pristionchus pacificus genome provides a unique perspective on nematode lifestyle and parasitism.</title>
        <authorList>
            <person name="Dieterich C."/>
            <person name="Clifton S.W."/>
            <person name="Schuster L.N."/>
            <person name="Chinwalla A."/>
            <person name="Delehaunty K."/>
            <person name="Dinkelacker I."/>
            <person name="Fulton L."/>
            <person name="Fulton R."/>
            <person name="Godfrey J."/>
            <person name="Minx P."/>
            <person name="Mitreva M."/>
            <person name="Roeseler W."/>
            <person name="Tian H."/>
            <person name="Witte H."/>
            <person name="Yang S.P."/>
            <person name="Wilson R.K."/>
            <person name="Sommer R.J."/>
        </authorList>
    </citation>
    <scope>NUCLEOTIDE SEQUENCE [LARGE SCALE GENOMIC DNA]</scope>
    <source>
        <strain evidence="3">PS312</strain>
    </source>
</reference>
<reference evidence="2" key="2">
    <citation type="submission" date="2022-06" db="UniProtKB">
        <authorList>
            <consortium name="EnsemblMetazoa"/>
        </authorList>
    </citation>
    <scope>IDENTIFICATION</scope>
    <source>
        <strain evidence="2">PS312</strain>
    </source>
</reference>
<protein>
    <submittedName>
        <fullName evidence="2">Uncharacterized protein</fullName>
    </submittedName>
</protein>
<feature type="compositionally biased region" description="Basic and acidic residues" evidence="1">
    <location>
        <begin position="68"/>
        <end position="88"/>
    </location>
</feature>
<accession>A0A8R1UF62</accession>
<dbReference type="AlphaFoldDB" id="A0A2A6BJ35"/>
<accession>A0A2A6BJ35</accession>